<dbReference type="PANTHER" id="PTHR32518:SF3">
    <property type="entry name" value="4-ALPHA-GLUCANOTRANSFERASE"/>
    <property type="match status" value="1"/>
</dbReference>
<evidence type="ECO:0000256" key="10">
    <source>
        <dbReference type="ARBA" id="ARBA00031423"/>
    </source>
</evidence>
<keyword evidence="14" id="KW-1185">Reference proteome</keyword>
<dbReference type="InterPro" id="IPR013784">
    <property type="entry name" value="Carb-bd-like_fold"/>
</dbReference>
<comment type="subcellular location">
    <subcellularLocation>
        <location evidence="2">Cytoplasm</location>
    </subcellularLocation>
</comment>
<evidence type="ECO:0000256" key="11">
    <source>
        <dbReference type="ARBA" id="ARBA00031501"/>
    </source>
</evidence>
<reference evidence="13 14" key="1">
    <citation type="submission" date="2024-03" db="EMBL/GenBank/DDBJ databases">
        <title>Chitinophaga caseinilytica sp. nov., a casein hydrolysing bacterium isolated from forest soil.</title>
        <authorList>
            <person name="Lee D.S."/>
            <person name="Han D.M."/>
            <person name="Baek J.H."/>
            <person name="Choi D.G."/>
            <person name="Jeon J.H."/>
            <person name="Jeon C.O."/>
        </authorList>
    </citation>
    <scope>NUCLEOTIDE SEQUENCE [LARGE SCALE GENOMIC DNA]</scope>
    <source>
        <strain evidence="13 14">KACC 19118</strain>
    </source>
</reference>
<protein>
    <recommendedName>
        <fullName evidence="5">4-alpha-glucanotransferase</fullName>
        <ecNumber evidence="4">2.4.1.25</ecNumber>
    </recommendedName>
    <alternativeName>
        <fullName evidence="10">Amylomaltase</fullName>
    </alternativeName>
    <alternativeName>
        <fullName evidence="11">Disproportionating enzyme</fullName>
    </alternativeName>
</protein>
<keyword evidence="6" id="KW-0963">Cytoplasm</keyword>
<evidence type="ECO:0000259" key="12">
    <source>
        <dbReference type="PROSITE" id="PS51166"/>
    </source>
</evidence>
<evidence type="ECO:0000256" key="4">
    <source>
        <dbReference type="ARBA" id="ARBA00012560"/>
    </source>
</evidence>
<dbReference type="SUPFAM" id="SSF49452">
    <property type="entry name" value="Starch-binding domain-like"/>
    <property type="match status" value="1"/>
</dbReference>
<dbReference type="Gene3D" id="3.20.20.80">
    <property type="entry name" value="Glycosidases"/>
    <property type="match status" value="3"/>
</dbReference>
<dbReference type="SUPFAM" id="SSF51445">
    <property type="entry name" value="(Trans)glycosidases"/>
    <property type="match status" value="1"/>
</dbReference>
<evidence type="ECO:0000256" key="8">
    <source>
        <dbReference type="ARBA" id="ARBA00022679"/>
    </source>
</evidence>
<sequence>MTLRFYVRFASAWGQQLVLCLENGQRLAMDYVDPQTWAFTLEWEDAVIQYRYAIQSEGSLEENTMRGVHFPQNVSAYAIHDTFHFPGDIAASWMRAPFRDVFYTREGMAAANPGTTGSHRFRVRAPLLPVEKKVWLIGNVEPLGNWAPDFAVEMFADGNGIFSVEVELPVQEAIAYKYCVSGSEDDWEWEQGENRTYYSESAASIDDGFARFPRQPWKGAGVAVPVFSLRSGKSLGCGEFADLPLLAEWAAAAGIRMIQLLPVNDTTWSKTWQDSYPYAAVSAFALHPIYIHLPSIGQVRGYAEQQKRLDLPEMDYEATLAFKETALRGFYRAFTPDAAFLDWERAQAHWLPAYANFCCRRDGTSDQGYYRFVQYHLHKQLTTAVAILRSKGIALKGDLPIGMFLHSADVLEQPGLFNTAVQAGAPPDEFATEGQNWGFPAYNWEQMEADGFNWWKRRLQHMAQYFSAFRIDHVLGFFRLWQVPRNAASPLLGYFQPSIPLTASEITDVGIPFSRERYCRPYITDGVISSLFGHEADRLKSAYLEPQSPGFYRLKQAQPFAGEKPSFAAALRQLAANVLFLEPEPDQFHPRFGMADTLSFQALPDLEQTSLRRLADDFFFHRHDELWKRSALHKLPVLTSATDMLVCGEDLGLIPHSVPEVMSALGILGLEVDRMPRYPGRTPADAPYLSVVTPSTHDMSTLRSEVPTDREPSIRRQLLSPAMWCILQLQDWLSLDDSLPHPDDPSQERINVPAILPWYWRYRMPLPLESLLEATSLRDRVHRLISEAGREG</sequence>
<organism evidence="13 14">
    <name type="scientific">Chitinophaga caseinilytica</name>
    <dbReference type="NCBI Taxonomy" id="2267521"/>
    <lineage>
        <taxon>Bacteria</taxon>
        <taxon>Pseudomonadati</taxon>
        <taxon>Bacteroidota</taxon>
        <taxon>Chitinophagia</taxon>
        <taxon>Chitinophagales</taxon>
        <taxon>Chitinophagaceae</taxon>
        <taxon>Chitinophaga</taxon>
    </lineage>
</organism>
<dbReference type="EMBL" id="CP150096">
    <property type="protein sequence ID" value="WZN48929.1"/>
    <property type="molecule type" value="Genomic_DNA"/>
</dbReference>
<evidence type="ECO:0000313" key="13">
    <source>
        <dbReference type="EMBL" id="WZN48929.1"/>
    </source>
</evidence>
<evidence type="ECO:0000256" key="3">
    <source>
        <dbReference type="ARBA" id="ARBA00005684"/>
    </source>
</evidence>
<dbReference type="Pfam" id="PF00686">
    <property type="entry name" value="CBM_20"/>
    <property type="match status" value="1"/>
</dbReference>
<accession>A0ABZ2ZAU6</accession>
<feature type="domain" description="CBM20" evidence="12">
    <location>
        <begin position="111"/>
        <end position="219"/>
    </location>
</feature>
<comment type="catalytic activity">
    <reaction evidence="1">
        <text>Transfers a segment of a (1-&gt;4)-alpha-D-glucan to a new position in an acceptor, which may be glucose or a (1-&gt;4)-alpha-D-glucan.</text>
        <dbReference type="EC" id="2.4.1.25"/>
    </reaction>
</comment>
<dbReference type="InterPro" id="IPR002044">
    <property type="entry name" value="CBM20"/>
</dbReference>
<evidence type="ECO:0000256" key="6">
    <source>
        <dbReference type="ARBA" id="ARBA00022490"/>
    </source>
</evidence>
<dbReference type="InterPro" id="IPR003385">
    <property type="entry name" value="Glyco_hydro_77"/>
</dbReference>
<evidence type="ECO:0000256" key="2">
    <source>
        <dbReference type="ARBA" id="ARBA00004496"/>
    </source>
</evidence>
<evidence type="ECO:0000256" key="1">
    <source>
        <dbReference type="ARBA" id="ARBA00000439"/>
    </source>
</evidence>
<dbReference type="Gene3D" id="2.60.40.10">
    <property type="entry name" value="Immunoglobulins"/>
    <property type="match status" value="1"/>
</dbReference>
<comment type="similarity">
    <text evidence="3">Belongs to the disproportionating enzyme family.</text>
</comment>
<dbReference type="RefSeq" id="WP_341843505.1">
    <property type="nucleotide sequence ID" value="NZ_CP149792.1"/>
</dbReference>
<dbReference type="Proteomes" id="UP001449657">
    <property type="component" value="Chromosome"/>
</dbReference>
<dbReference type="PROSITE" id="PS51166">
    <property type="entry name" value="CBM20"/>
    <property type="match status" value="1"/>
</dbReference>
<evidence type="ECO:0000313" key="14">
    <source>
        <dbReference type="Proteomes" id="UP001449657"/>
    </source>
</evidence>
<name>A0ABZ2ZAU6_9BACT</name>
<keyword evidence="9" id="KW-0119">Carbohydrate metabolism</keyword>
<evidence type="ECO:0000256" key="9">
    <source>
        <dbReference type="ARBA" id="ARBA00023277"/>
    </source>
</evidence>
<dbReference type="PANTHER" id="PTHR32518">
    <property type="match status" value="1"/>
</dbReference>
<dbReference type="EC" id="2.4.1.25" evidence="4"/>
<dbReference type="SMART" id="SM01065">
    <property type="entry name" value="CBM_2"/>
    <property type="match status" value="1"/>
</dbReference>
<evidence type="ECO:0000256" key="7">
    <source>
        <dbReference type="ARBA" id="ARBA00022676"/>
    </source>
</evidence>
<keyword evidence="8 13" id="KW-0808">Transferase</keyword>
<dbReference type="InterPro" id="IPR013783">
    <property type="entry name" value="Ig-like_fold"/>
</dbReference>
<gene>
    <name evidence="13" type="ORF">WJU22_12195</name>
</gene>
<dbReference type="Pfam" id="PF02446">
    <property type="entry name" value="Glyco_hydro_77"/>
    <property type="match status" value="2"/>
</dbReference>
<dbReference type="GO" id="GO:0004134">
    <property type="term" value="F:4-alpha-glucanotransferase activity"/>
    <property type="evidence" value="ECO:0007669"/>
    <property type="project" value="UniProtKB-EC"/>
</dbReference>
<keyword evidence="7 13" id="KW-0328">Glycosyltransferase</keyword>
<proteinExistence type="inferred from homology"/>
<dbReference type="InterPro" id="IPR017853">
    <property type="entry name" value="GH"/>
</dbReference>
<evidence type="ECO:0000256" key="5">
    <source>
        <dbReference type="ARBA" id="ARBA00020295"/>
    </source>
</evidence>